<name>A0AA38LUQ5_9TREE</name>
<evidence type="ECO:0000313" key="2">
    <source>
        <dbReference type="EMBL" id="KAI9635773.1"/>
    </source>
</evidence>
<dbReference type="InterPro" id="IPR036188">
    <property type="entry name" value="FAD/NAD-bd_sf"/>
</dbReference>
<reference evidence="2" key="1">
    <citation type="journal article" date="2022" name="G3 (Bethesda)">
        <title>High quality genome of the basidiomycete yeast Dioszegia hungarica PDD-24b-2 isolated from cloud water.</title>
        <authorList>
            <person name="Jarrige D."/>
            <person name="Haridas S."/>
            <person name="Bleykasten-Grosshans C."/>
            <person name="Joly M."/>
            <person name="Nadalig T."/>
            <person name="Sancelme M."/>
            <person name="Vuilleumier S."/>
            <person name="Grigoriev I.V."/>
            <person name="Amato P."/>
            <person name="Bringel F."/>
        </authorList>
    </citation>
    <scope>NUCLEOTIDE SEQUENCE</scope>
    <source>
        <strain evidence="2">PDD-24b-2</strain>
    </source>
</reference>
<dbReference type="GeneID" id="77732149"/>
<feature type="domain" description="FAD dependent oxidoreductase" evidence="1">
    <location>
        <begin position="45"/>
        <end position="433"/>
    </location>
</feature>
<organism evidence="2 3">
    <name type="scientific">Dioszegia hungarica</name>
    <dbReference type="NCBI Taxonomy" id="4972"/>
    <lineage>
        <taxon>Eukaryota</taxon>
        <taxon>Fungi</taxon>
        <taxon>Dikarya</taxon>
        <taxon>Basidiomycota</taxon>
        <taxon>Agaricomycotina</taxon>
        <taxon>Tremellomycetes</taxon>
        <taxon>Tremellales</taxon>
        <taxon>Bulleribasidiaceae</taxon>
        <taxon>Dioszegia</taxon>
    </lineage>
</organism>
<accession>A0AA38LUQ5</accession>
<dbReference type="InterPro" id="IPR006076">
    <property type="entry name" value="FAD-dep_OxRdtase"/>
</dbReference>
<dbReference type="EMBL" id="JAKWFO010000005">
    <property type="protein sequence ID" value="KAI9635773.1"/>
    <property type="molecule type" value="Genomic_DNA"/>
</dbReference>
<evidence type="ECO:0000259" key="1">
    <source>
        <dbReference type="Pfam" id="PF01266"/>
    </source>
</evidence>
<keyword evidence="3" id="KW-1185">Reference proteome</keyword>
<dbReference type="RefSeq" id="XP_052945550.1">
    <property type="nucleotide sequence ID" value="XM_053092944.1"/>
</dbReference>
<comment type="caution">
    <text evidence="2">The sequence shown here is derived from an EMBL/GenBank/DDBJ whole genome shotgun (WGS) entry which is preliminary data.</text>
</comment>
<dbReference type="AlphaFoldDB" id="A0AA38LUQ5"/>
<dbReference type="PANTHER" id="PTHR13847:SF260">
    <property type="entry name" value="FAD DEPENDENT OXIDOREDUCTASE DOMAIN-CONTAINING PROTEIN"/>
    <property type="match status" value="1"/>
</dbReference>
<dbReference type="SUPFAM" id="SSF51905">
    <property type="entry name" value="FAD/NAD(P)-binding domain"/>
    <property type="match status" value="1"/>
</dbReference>
<protein>
    <submittedName>
        <fullName evidence="2">FAD dependent oxidoreductase</fullName>
    </submittedName>
</protein>
<sequence length="479" mass="51859">MPIAITRPHPHLPVPLGQLSVWQESTRDHPLLNQGKDDELPAEADVVIVGSGMCGAVVAHTLLNSPNRPEKIVVLEAREICSGASGRNAGHCRPDAARGFTAFSGMHGKEEAKHILSSESDVLKRVDDFVNKHNIECEWTPRPTYDVCMTEEFYQFEANAYKGLTEAGGKPDQYVVLGGEEARKDTRVDAAIGGYKWPAATLNPAKLTLGIHTLNTQQGGYELYAYAPVHSVSQAEDGESWSVKTPRGSVKAGKVVFATNAYSQAVVPELEGLITPWRAQAVLLPQAPVGEEAFPILEPSFSLRYLVHNFYSVAPRPDQSIVLGTSRQWDGMSPETRATLINSVDDSKPADEITENAMGQFAKLFAAGGWDPSLEAKGKKNGHDYAWTGIIGMTPDAIPLIGDVPDKPGQYVAAGYNGHGMARIFLCAPALAEYMMTGEWDAAMPASFRVTPERLAKLRRKVNQTTGDATAQGLAKLVI</sequence>
<dbReference type="Proteomes" id="UP001164286">
    <property type="component" value="Unassembled WGS sequence"/>
</dbReference>
<gene>
    <name evidence="2" type="ORF">MKK02DRAFT_44475</name>
</gene>
<dbReference type="Gene3D" id="3.50.50.60">
    <property type="entry name" value="FAD/NAD(P)-binding domain"/>
    <property type="match status" value="1"/>
</dbReference>
<dbReference type="Gene3D" id="3.30.9.10">
    <property type="entry name" value="D-Amino Acid Oxidase, subunit A, domain 2"/>
    <property type="match status" value="1"/>
</dbReference>
<evidence type="ECO:0000313" key="3">
    <source>
        <dbReference type="Proteomes" id="UP001164286"/>
    </source>
</evidence>
<proteinExistence type="predicted"/>
<dbReference type="PANTHER" id="PTHR13847">
    <property type="entry name" value="SARCOSINE DEHYDROGENASE-RELATED"/>
    <property type="match status" value="1"/>
</dbReference>
<dbReference type="GO" id="GO:0005737">
    <property type="term" value="C:cytoplasm"/>
    <property type="evidence" value="ECO:0007669"/>
    <property type="project" value="TreeGrafter"/>
</dbReference>
<dbReference type="Pfam" id="PF01266">
    <property type="entry name" value="DAO"/>
    <property type="match status" value="1"/>
</dbReference>